<accession>A0A5E4T7H2</accession>
<proteinExistence type="predicted"/>
<reference evidence="2 3" key="1">
    <citation type="submission" date="2019-08" db="EMBL/GenBank/DDBJ databases">
        <authorList>
            <person name="Peeters C."/>
        </authorList>
    </citation>
    <scope>NUCLEOTIDE SEQUENCE [LARGE SCALE GENOMIC DNA]</scope>
    <source>
        <strain evidence="2 3">LMG 31114</strain>
    </source>
</reference>
<dbReference type="EMBL" id="CABPSK010000001">
    <property type="protein sequence ID" value="VVD83825.1"/>
    <property type="molecule type" value="Genomic_DNA"/>
</dbReference>
<dbReference type="GO" id="GO:0043565">
    <property type="term" value="F:sequence-specific DNA binding"/>
    <property type="evidence" value="ECO:0007669"/>
    <property type="project" value="TreeGrafter"/>
</dbReference>
<dbReference type="Proteomes" id="UP000366945">
    <property type="component" value="Unassembled WGS sequence"/>
</dbReference>
<dbReference type="Gene3D" id="3.30.70.920">
    <property type="match status" value="2"/>
</dbReference>
<evidence type="ECO:0000313" key="3">
    <source>
        <dbReference type="Proteomes" id="UP000366945"/>
    </source>
</evidence>
<protein>
    <submittedName>
        <fullName evidence="2">AsnC family transcriptional regulator</fullName>
    </submittedName>
</protein>
<dbReference type="Pfam" id="PF01037">
    <property type="entry name" value="AsnC_trans_reg"/>
    <property type="match status" value="1"/>
</dbReference>
<dbReference type="InterPro" id="IPR036390">
    <property type="entry name" value="WH_DNA-bd_sf"/>
</dbReference>
<dbReference type="SUPFAM" id="SSF46785">
    <property type="entry name" value="Winged helix' DNA-binding domain"/>
    <property type="match status" value="2"/>
</dbReference>
<dbReference type="GO" id="GO:0005829">
    <property type="term" value="C:cytosol"/>
    <property type="evidence" value="ECO:0007669"/>
    <property type="project" value="TreeGrafter"/>
</dbReference>
<sequence length="329" mass="35668">MDNCVESLSEEGNVEIDAADLACLAALQVNPRGTWRDLSSACDVPERTLSRRLQRLMEGGYAKVIGELDPVAAGSGPVLHAWLQVENGKEQQVASHLAALPQTQVVLATTGASGLFAEINAQTQDQLSDLVVRVLPQVPGLRQVESRIVLRSFRRASRWRIDGTVPAEPVSPGDGRYVLGADEARLLAVLASDGRASLGVLAEACGVSEPKVQRLISGLVERHVLTFRVELEPSLVGYGVEAILSVQTRPGQAESIAMELAQDRHTRCLFGTSGHSQLFWHVLCRDIQDLWMVSTERIGALEGVLSCDVSTVVKAYKRAGRLRHGLRVE</sequence>
<dbReference type="OrthoDB" id="1094536at2"/>
<dbReference type="InterPro" id="IPR019888">
    <property type="entry name" value="Tscrpt_reg_AsnC-like"/>
</dbReference>
<organism evidence="2 3">
    <name type="scientific">Pandoraea pneumonica</name>
    <dbReference type="NCBI Taxonomy" id="2508299"/>
    <lineage>
        <taxon>Bacteria</taxon>
        <taxon>Pseudomonadati</taxon>
        <taxon>Pseudomonadota</taxon>
        <taxon>Betaproteobacteria</taxon>
        <taxon>Burkholderiales</taxon>
        <taxon>Burkholderiaceae</taxon>
        <taxon>Pandoraea</taxon>
    </lineage>
</organism>
<name>A0A5E4T7H2_9BURK</name>
<evidence type="ECO:0000313" key="2">
    <source>
        <dbReference type="EMBL" id="VVD83825.1"/>
    </source>
</evidence>
<keyword evidence="3" id="KW-1185">Reference proteome</keyword>
<dbReference type="PANTHER" id="PTHR30154">
    <property type="entry name" value="LEUCINE-RESPONSIVE REGULATORY PROTEIN"/>
    <property type="match status" value="1"/>
</dbReference>
<dbReference type="GO" id="GO:0043200">
    <property type="term" value="P:response to amino acid"/>
    <property type="evidence" value="ECO:0007669"/>
    <property type="project" value="TreeGrafter"/>
</dbReference>
<dbReference type="InterPro" id="IPR036388">
    <property type="entry name" value="WH-like_DNA-bd_sf"/>
</dbReference>
<feature type="domain" description="Transcription regulator AsnC/Lrp ligand binding" evidence="1">
    <location>
        <begin position="83"/>
        <end position="151"/>
    </location>
</feature>
<dbReference type="InterPro" id="IPR019887">
    <property type="entry name" value="Tscrpt_reg_AsnC/Lrp_C"/>
</dbReference>
<dbReference type="PANTHER" id="PTHR30154:SF34">
    <property type="entry name" value="TRANSCRIPTIONAL REGULATOR AZLB"/>
    <property type="match status" value="1"/>
</dbReference>
<dbReference type="AlphaFoldDB" id="A0A5E4T7H2"/>
<evidence type="ECO:0000259" key="1">
    <source>
        <dbReference type="Pfam" id="PF01037"/>
    </source>
</evidence>
<dbReference type="SMART" id="SM00344">
    <property type="entry name" value="HTH_ASNC"/>
    <property type="match status" value="2"/>
</dbReference>
<dbReference type="InterPro" id="IPR011008">
    <property type="entry name" value="Dimeric_a/b-barrel"/>
</dbReference>
<gene>
    <name evidence="2" type="ORF">PPN31114_01280</name>
</gene>
<dbReference type="Gene3D" id="1.10.10.10">
    <property type="entry name" value="Winged helix-like DNA-binding domain superfamily/Winged helix DNA-binding domain"/>
    <property type="match status" value="2"/>
</dbReference>
<dbReference type="Pfam" id="PF13412">
    <property type="entry name" value="HTH_24"/>
    <property type="match status" value="1"/>
</dbReference>
<dbReference type="SUPFAM" id="SSF54909">
    <property type="entry name" value="Dimeric alpha+beta barrel"/>
    <property type="match status" value="2"/>
</dbReference>